<dbReference type="Proteomes" id="UP001329825">
    <property type="component" value="Chromosome 4"/>
</dbReference>
<feature type="transmembrane region" description="Helical" evidence="8">
    <location>
        <begin position="55"/>
        <end position="77"/>
    </location>
</feature>
<feature type="transmembrane region" description="Helical" evidence="8">
    <location>
        <begin position="97"/>
        <end position="117"/>
    </location>
</feature>
<keyword evidence="3 8" id="KW-0812">Transmembrane</keyword>
<protein>
    <recommendedName>
        <fullName evidence="11">Cystinosin</fullName>
    </recommendedName>
</protein>
<dbReference type="PANTHER" id="PTHR13131:SF5">
    <property type="entry name" value="CYSTINOSIN"/>
    <property type="match status" value="1"/>
</dbReference>
<keyword evidence="10" id="KW-1185">Reference proteome</keyword>
<feature type="transmembrane region" description="Helical" evidence="8">
    <location>
        <begin position="12"/>
        <end position="34"/>
    </location>
</feature>
<feature type="region of interest" description="Disordered" evidence="7">
    <location>
        <begin position="122"/>
        <end position="145"/>
    </location>
</feature>
<evidence type="ECO:0000256" key="2">
    <source>
        <dbReference type="ARBA" id="ARBA00022448"/>
    </source>
</evidence>
<sequence>MAEATVKVDDHPFANALVSVFGVIYFVAWSYSFYPQLILNYKRKKTTGLSPDFIYINPVGFLALTIWSWGAYFSPIAKKQYQSRHDGHSPQISKSDLAFSLHALLISTITVIQVWYYSRRSSVKPRAGPGPRQTPSRRGEEEPLLLNNQDQDNLKSNLLISDTPTRPSLTCQLALLGVFAASIISAILVWYGKYQFLDWLYLISSIKLFISMVKYIPQVVLNWNLRSVEGFAIGVVICDLIGSIFSFAQLVVSSIYIDGDAGGIIANPAKMGLSALSLGFDLIFIIQKYWFFANTSKEDEVQGGSGDEED</sequence>
<name>A0ABZ1CYJ8_9TREE</name>
<dbReference type="PANTHER" id="PTHR13131">
    <property type="entry name" value="CYSTINOSIN"/>
    <property type="match status" value="1"/>
</dbReference>
<evidence type="ECO:0008006" key="11">
    <source>
        <dbReference type="Google" id="ProtNLM"/>
    </source>
</evidence>
<dbReference type="GeneID" id="87955329"/>
<evidence type="ECO:0000256" key="3">
    <source>
        <dbReference type="ARBA" id="ARBA00022692"/>
    </source>
</evidence>
<keyword evidence="6 8" id="KW-0472">Membrane</keyword>
<comment type="subcellular location">
    <subcellularLocation>
        <location evidence="1">Endomembrane system</location>
        <topology evidence="1">Multi-pass membrane protein</topology>
    </subcellularLocation>
</comment>
<evidence type="ECO:0000256" key="4">
    <source>
        <dbReference type="ARBA" id="ARBA00022737"/>
    </source>
</evidence>
<evidence type="ECO:0000256" key="5">
    <source>
        <dbReference type="ARBA" id="ARBA00022989"/>
    </source>
</evidence>
<dbReference type="InterPro" id="IPR006603">
    <property type="entry name" value="PQ-loop_rpt"/>
</dbReference>
<evidence type="ECO:0000256" key="6">
    <source>
        <dbReference type="ARBA" id="ARBA00023136"/>
    </source>
</evidence>
<keyword evidence="5 8" id="KW-1133">Transmembrane helix</keyword>
<feature type="transmembrane region" description="Helical" evidence="8">
    <location>
        <begin position="199"/>
        <end position="216"/>
    </location>
</feature>
<feature type="transmembrane region" description="Helical" evidence="8">
    <location>
        <begin position="228"/>
        <end position="251"/>
    </location>
</feature>
<dbReference type="RefSeq" id="XP_062790985.1">
    <property type="nucleotide sequence ID" value="XM_062934934.1"/>
</dbReference>
<evidence type="ECO:0000256" key="1">
    <source>
        <dbReference type="ARBA" id="ARBA00004127"/>
    </source>
</evidence>
<keyword evidence="2" id="KW-0813">Transport</keyword>
<keyword evidence="4" id="KW-0677">Repeat</keyword>
<accession>A0ABZ1CYJ8</accession>
<dbReference type="Pfam" id="PF04193">
    <property type="entry name" value="PQ-loop"/>
    <property type="match status" value="2"/>
</dbReference>
<evidence type="ECO:0000313" key="9">
    <source>
        <dbReference type="EMBL" id="WRT66245.1"/>
    </source>
</evidence>
<organism evidence="9 10">
    <name type="scientific">Kwoniella shivajii</name>
    <dbReference type="NCBI Taxonomy" id="564305"/>
    <lineage>
        <taxon>Eukaryota</taxon>
        <taxon>Fungi</taxon>
        <taxon>Dikarya</taxon>
        <taxon>Basidiomycota</taxon>
        <taxon>Agaricomycotina</taxon>
        <taxon>Tremellomycetes</taxon>
        <taxon>Tremellales</taxon>
        <taxon>Cryptococcaceae</taxon>
        <taxon>Kwoniella</taxon>
    </lineage>
</organism>
<evidence type="ECO:0000256" key="8">
    <source>
        <dbReference type="SAM" id="Phobius"/>
    </source>
</evidence>
<feature type="transmembrane region" description="Helical" evidence="8">
    <location>
        <begin position="173"/>
        <end position="193"/>
    </location>
</feature>
<gene>
    <name evidence="9" type="ORF">IL334_003198</name>
</gene>
<evidence type="ECO:0000256" key="7">
    <source>
        <dbReference type="SAM" id="MobiDB-lite"/>
    </source>
</evidence>
<dbReference type="EMBL" id="CP141884">
    <property type="protein sequence ID" value="WRT66245.1"/>
    <property type="molecule type" value="Genomic_DNA"/>
</dbReference>
<proteinExistence type="predicted"/>
<dbReference type="Gene3D" id="1.20.1280.290">
    <property type="match status" value="2"/>
</dbReference>
<dbReference type="SMART" id="SM00679">
    <property type="entry name" value="CTNS"/>
    <property type="match status" value="2"/>
</dbReference>
<reference evidence="9 10" key="1">
    <citation type="submission" date="2024-01" db="EMBL/GenBank/DDBJ databases">
        <title>Comparative genomics of Cryptococcus and Kwoniella reveals pathogenesis evolution and contrasting modes of karyotype evolution via chromosome fusion or intercentromeric recombination.</title>
        <authorList>
            <person name="Coelho M.A."/>
            <person name="David-Palma M."/>
            <person name="Shea T."/>
            <person name="Bowers K."/>
            <person name="McGinley-Smith S."/>
            <person name="Mohammad A.W."/>
            <person name="Gnirke A."/>
            <person name="Yurkov A.M."/>
            <person name="Nowrousian M."/>
            <person name="Sun S."/>
            <person name="Cuomo C.A."/>
            <person name="Heitman J."/>
        </authorList>
    </citation>
    <scope>NUCLEOTIDE SEQUENCE [LARGE SCALE GENOMIC DNA]</scope>
    <source>
        <strain evidence="9">CBS 11374</strain>
    </source>
</reference>
<dbReference type="InterPro" id="IPR005282">
    <property type="entry name" value="LC_transporter"/>
</dbReference>
<evidence type="ECO:0000313" key="10">
    <source>
        <dbReference type="Proteomes" id="UP001329825"/>
    </source>
</evidence>